<proteinExistence type="inferred from homology"/>
<dbReference type="AlphaFoldDB" id="A0A9X3MYD4"/>
<comment type="subcellular location">
    <subcellularLocation>
        <location evidence="1">Cell membrane</location>
        <topology evidence="1">Peripheral membrane protein</topology>
    </subcellularLocation>
</comment>
<keyword evidence="4" id="KW-0547">Nucleotide-binding</keyword>
<gene>
    <name evidence="8" type="ORF">OM076_25415</name>
</gene>
<comment type="similarity">
    <text evidence="2">Belongs to the ABC transporter superfamily.</text>
</comment>
<keyword evidence="6" id="KW-0046">Antibiotic resistance</keyword>
<accession>A0A9X3MYD4</accession>
<evidence type="ECO:0000256" key="6">
    <source>
        <dbReference type="ARBA" id="ARBA00023251"/>
    </source>
</evidence>
<dbReference type="GO" id="GO:0005524">
    <property type="term" value="F:ATP binding"/>
    <property type="evidence" value="ECO:0007669"/>
    <property type="project" value="UniProtKB-KW"/>
</dbReference>
<dbReference type="InterPro" id="IPR003593">
    <property type="entry name" value="AAA+_ATPase"/>
</dbReference>
<dbReference type="GO" id="GO:0016887">
    <property type="term" value="F:ATP hydrolysis activity"/>
    <property type="evidence" value="ECO:0007669"/>
    <property type="project" value="InterPro"/>
</dbReference>
<dbReference type="Pfam" id="PF00005">
    <property type="entry name" value="ABC_tran"/>
    <property type="match status" value="1"/>
</dbReference>
<sequence>MTSSSQISVRGLARRFKTRDGVLDAVRGIDFDVAGGEIVGLLGPNGAGKTTTLRMLTTLLEPTSGAATIAGRDLAAEPREVRRRIGYVAQVGAAPAAGTRVGEELVTQGRLQGLSKADATARVTALAPQLDLAGLENRALVELSGGQRRRFDIALGLVHSPSVVFLDEPTAGLDPQSRANLWEHIRDLRARLGVTILLTTHYLEEADALADRILVMDGGRLVADDTPAALKARIAGDVIEIALTDPDGLEQAGQIARDTLAPREVVTSAGTLHVTVDEGATAVAPLLLALERAGLTPASVNVSRPSLDDVFLTLTGRTLRDGDAVAIPA</sequence>
<evidence type="ECO:0000256" key="5">
    <source>
        <dbReference type="ARBA" id="ARBA00022840"/>
    </source>
</evidence>
<evidence type="ECO:0000259" key="7">
    <source>
        <dbReference type="PROSITE" id="PS50893"/>
    </source>
</evidence>
<evidence type="ECO:0000256" key="4">
    <source>
        <dbReference type="ARBA" id="ARBA00022741"/>
    </source>
</evidence>
<dbReference type="EMBL" id="JAPDOD010000026">
    <property type="protein sequence ID" value="MDA0163638.1"/>
    <property type="molecule type" value="Genomic_DNA"/>
</dbReference>
<dbReference type="PANTHER" id="PTHR42711:SF5">
    <property type="entry name" value="ABC TRANSPORTER ATP-BINDING PROTEIN NATA"/>
    <property type="match status" value="1"/>
</dbReference>
<dbReference type="PROSITE" id="PS00211">
    <property type="entry name" value="ABC_TRANSPORTER_1"/>
    <property type="match status" value="1"/>
</dbReference>
<evidence type="ECO:0000313" key="9">
    <source>
        <dbReference type="Proteomes" id="UP001149140"/>
    </source>
</evidence>
<organism evidence="8 9">
    <name type="scientific">Solirubrobacter ginsenosidimutans</name>
    <dbReference type="NCBI Taxonomy" id="490573"/>
    <lineage>
        <taxon>Bacteria</taxon>
        <taxon>Bacillati</taxon>
        <taxon>Actinomycetota</taxon>
        <taxon>Thermoleophilia</taxon>
        <taxon>Solirubrobacterales</taxon>
        <taxon>Solirubrobacteraceae</taxon>
        <taxon>Solirubrobacter</taxon>
    </lineage>
</organism>
<dbReference type="Proteomes" id="UP001149140">
    <property type="component" value="Unassembled WGS sequence"/>
</dbReference>
<dbReference type="GO" id="GO:0046677">
    <property type="term" value="P:response to antibiotic"/>
    <property type="evidence" value="ECO:0007669"/>
    <property type="project" value="UniProtKB-KW"/>
</dbReference>
<evidence type="ECO:0000313" key="8">
    <source>
        <dbReference type="EMBL" id="MDA0163638.1"/>
    </source>
</evidence>
<protein>
    <submittedName>
        <fullName evidence="8">ATP-binding cassette domain-containing protein</fullName>
    </submittedName>
</protein>
<dbReference type="SUPFAM" id="SSF52540">
    <property type="entry name" value="P-loop containing nucleoside triphosphate hydrolases"/>
    <property type="match status" value="1"/>
</dbReference>
<name>A0A9X3MYD4_9ACTN</name>
<keyword evidence="9" id="KW-1185">Reference proteome</keyword>
<keyword evidence="3" id="KW-0813">Transport</keyword>
<keyword evidence="5 8" id="KW-0067">ATP-binding</keyword>
<dbReference type="RefSeq" id="WP_270042883.1">
    <property type="nucleotide sequence ID" value="NZ_JAPDOD010000026.1"/>
</dbReference>
<dbReference type="SMART" id="SM00382">
    <property type="entry name" value="AAA"/>
    <property type="match status" value="1"/>
</dbReference>
<dbReference type="PROSITE" id="PS50893">
    <property type="entry name" value="ABC_TRANSPORTER_2"/>
    <property type="match status" value="1"/>
</dbReference>
<dbReference type="Gene3D" id="3.40.50.300">
    <property type="entry name" value="P-loop containing nucleotide triphosphate hydrolases"/>
    <property type="match status" value="1"/>
</dbReference>
<comment type="caution">
    <text evidence="8">The sequence shown here is derived from an EMBL/GenBank/DDBJ whole genome shotgun (WGS) entry which is preliminary data.</text>
</comment>
<dbReference type="GO" id="GO:0005886">
    <property type="term" value="C:plasma membrane"/>
    <property type="evidence" value="ECO:0007669"/>
    <property type="project" value="UniProtKB-SubCell"/>
</dbReference>
<feature type="domain" description="ABC transporter" evidence="7">
    <location>
        <begin position="7"/>
        <end position="243"/>
    </location>
</feature>
<dbReference type="InterPro" id="IPR027417">
    <property type="entry name" value="P-loop_NTPase"/>
</dbReference>
<dbReference type="InterPro" id="IPR003439">
    <property type="entry name" value="ABC_transporter-like_ATP-bd"/>
</dbReference>
<reference evidence="8" key="1">
    <citation type="submission" date="2022-10" db="EMBL/GenBank/DDBJ databases">
        <title>The WGS of Solirubrobacter ginsenosidimutans DSM 21036.</title>
        <authorList>
            <person name="Jiang Z."/>
        </authorList>
    </citation>
    <scope>NUCLEOTIDE SEQUENCE</scope>
    <source>
        <strain evidence="8">DSM 21036</strain>
    </source>
</reference>
<dbReference type="InterPro" id="IPR050763">
    <property type="entry name" value="ABC_transporter_ATP-binding"/>
</dbReference>
<evidence type="ECO:0000256" key="1">
    <source>
        <dbReference type="ARBA" id="ARBA00004202"/>
    </source>
</evidence>
<evidence type="ECO:0000256" key="2">
    <source>
        <dbReference type="ARBA" id="ARBA00005417"/>
    </source>
</evidence>
<dbReference type="InterPro" id="IPR017871">
    <property type="entry name" value="ABC_transporter-like_CS"/>
</dbReference>
<dbReference type="PANTHER" id="PTHR42711">
    <property type="entry name" value="ABC TRANSPORTER ATP-BINDING PROTEIN"/>
    <property type="match status" value="1"/>
</dbReference>
<evidence type="ECO:0000256" key="3">
    <source>
        <dbReference type="ARBA" id="ARBA00022448"/>
    </source>
</evidence>